<protein>
    <submittedName>
        <fullName evidence="1">Uncharacterized protein</fullName>
    </submittedName>
</protein>
<comment type="caution">
    <text evidence="1">The sequence shown here is derived from an EMBL/GenBank/DDBJ whole genome shotgun (WGS) entry which is preliminary data.</text>
</comment>
<proteinExistence type="predicted"/>
<name>A0ACB9FCF0_CICIN</name>
<gene>
    <name evidence="1" type="ORF">L2E82_19511</name>
</gene>
<evidence type="ECO:0000313" key="1">
    <source>
        <dbReference type="EMBL" id="KAI3768681.1"/>
    </source>
</evidence>
<dbReference type="Proteomes" id="UP001055811">
    <property type="component" value="Linkage Group LG03"/>
</dbReference>
<evidence type="ECO:0000313" key="2">
    <source>
        <dbReference type="Proteomes" id="UP001055811"/>
    </source>
</evidence>
<reference evidence="1 2" key="2">
    <citation type="journal article" date="2022" name="Mol. Ecol. Resour.">
        <title>The genomes of chicory, endive, great burdock and yacon provide insights into Asteraceae paleo-polyploidization history and plant inulin production.</title>
        <authorList>
            <person name="Fan W."/>
            <person name="Wang S."/>
            <person name="Wang H."/>
            <person name="Wang A."/>
            <person name="Jiang F."/>
            <person name="Liu H."/>
            <person name="Zhao H."/>
            <person name="Xu D."/>
            <person name="Zhang Y."/>
        </authorList>
    </citation>
    <scope>NUCLEOTIDE SEQUENCE [LARGE SCALE GENOMIC DNA]</scope>
    <source>
        <strain evidence="2">cv. Punajuju</strain>
        <tissue evidence="1">Leaves</tissue>
    </source>
</reference>
<reference evidence="2" key="1">
    <citation type="journal article" date="2022" name="Mol. Ecol. Resour.">
        <title>The genomes of chicory, endive, great burdock and yacon provide insights into Asteraceae palaeo-polyploidization history and plant inulin production.</title>
        <authorList>
            <person name="Fan W."/>
            <person name="Wang S."/>
            <person name="Wang H."/>
            <person name="Wang A."/>
            <person name="Jiang F."/>
            <person name="Liu H."/>
            <person name="Zhao H."/>
            <person name="Xu D."/>
            <person name="Zhang Y."/>
        </authorList>
    </citation>
    <scope>NUCLEOTIDE SEQUENCE [LARGE SCALE GENOMIC DNA]</scope>
    <source>
        <strain evidence="2">cv. Punajuju</strain>
    </source>
</reference>
<sequence length="117" mass="12984">MGCAKRNHSRLPPLRTRCSTASGDSSRVGVRNLIRHIIMFVSAAVAMVSVVYMIIFLLESSMEAAVITASSKQETVNDCLLEKACTNNRRPSRTTPSLHDSIALLTSRRFLCLCWLE</sequence>
<organism evidence="1 2">
    <name type="scientific">Cichorium intybus</name>
    <name type="common">Chicory</name>
    <dbReference type="NCBI Taxonomy" id="13427"/>
    <lineage>
        <taxon>Eukaryota</taxon>
        <taxon>Viridiplantae</taxon>
        <taxon>Streptophyta</taxon>
        <taxon>Embryophyta</taxon>
        <taxon>Tracheophyta</taxon>
        <taxon>Spermatophyta</taxon>
        <taxon>Magnoliopsida</taxon>
        <taxon>eudicotyledons</taxon>
        <taxon>Gunneridae</taxon>
        <taxon>Pentapetalae</taxon>
        <taxon>asterids</taxon>
        <taxon>campanulids</taxon>
        <taxon>Asterales</taxon>
        <taxon>Asteraceae</taxon>
        <taxon>Cichorioideae</taxon>
        <taxon>Cichorieae</taxon>
        <taxon>Cichoriinae</taxon>
        <taxon>Cichorium</taxon>
    </lineage>
</organism>
<accession>A0ACB9FCF0</accession>
<keyword evidence="2" id="KW-1185">Reference proteome</keyword>
<dbReference type="EMBL" id="CM042011">
    <property type="protein sequence ID" value="KAI3768681.1"/>
    <property type="molecule type" value="Genomic_DNA"/>
</dbReference>